<dbReference type="GO" id="GO:0007165">
    <property type="term" value="P:signal transduction"/>
    <property type="evidence" value="ECO:0007669"/>
    <property type="project" value="InterPro"/>
</dbReference>
<proteinExistence type="predicted"/>
<dbReference type="GO" id="GO:0016020">
    <property type="term" value="C:membrane"/>
    <property type="evidence" value="ECO:0007669"/>
    <property type="project" value="InterPro"/>
</dbReference>
<dbReference type="NCBIfam" id="TIGR00231">
    <property type="entry name" value="small_GTP"/>
    <property type="match status" value="1"/>
</dbReference>
<keyword evidence="2" id="KW-0342">GTP-binding</keyword>
<keyword evidence="1" id="KW-0547">Nucleotide-binding</keyword>
<sequence>MSRRVRNGVKEYKVAILGAGGVGKTSIVTRFMNDTFSNVYIPTVGNHYTQLMKITGGEYYTLEIIDTAGAYEFPAMMDLSIRTSQAFVIVFAMNDKKTLDRALAFKQQVVDIKDREDIPIIFVGNKVDCGYDEMQVNPAETEAMVKINGYLYLEASAKYNINPKLIFSQLISQGLSIPLADAMTVNEKQQKSKLVKRMSEIGEILKKKLHIKQKSTPDLLESQDNVAVKSKKKLIAIDSIDENLSSVEFCDTQLQNNITLINN</sequence>
<keyword evidence="4" id="KW-1185">Reference proteome</keyword>
<dbReference type="PROSITE" id="PS51421">
    <property type="entry name" value="RAS"/>
    <property type="match status" value="1"/>
</dbReference>
<dbReference type="EMBL" id="CAIIXF020000010">
    <property type="protein sequence ID" value="CAH1796280.1"/>
    <property type="molecule type" value="Genomic_DNA"/>
</dbReference>
<dbReference type="SMART" id="SM00173">
    <property type="entry name" value="RAS"/>
    <property type="match status" value="1"/>
</dbReference>
<organism evidence="3 4">
    <name type="scientific">Owenia fusiformis</name>
    <name type="common">Polychaete worm</name>
    <dbReference type="NCBI Taxonomy" id="6347"/>
    <lineage>
        <taxon>Eukaryota</taxon>
        <taxon>Metazoa</taxon>
        <taxon>Spiralia</taxon>
        <taxon>Lophotrochozoa</taxon>
        <taxon>Annelida</taxon>
        <taxon>Polychaeta</taxon>
        <taxon>Sedentaria</taxon>
        <taxon>Canalipalpata</taxon>
        <taxon>Sabellida</taxon>
        <taxon>Oweniida</taxon>
        <taxon>Oweniidae</taxon>
        <taxon>Owenia</taxon>
    </lineage>
</organism>
<dbReference type="AlphaFoldDB" id="A0A8J1TY40"/>
<dbReference type="Pfam" id="PF00071">
    <property type="entry name" value="Ras"/>
    <property type="match status" value="1"/>
</dbReference>
<dbReference type="InterPro" id="IPR001806">
    <property type="entry name" value="Small_GTPase"/>
</dbReference>
<dbReference type="OrthoDB" id="265044at2759"/>
<dbReference type="InterPro" id="IPR020849">
    <property type="entry name" value="Small_GTPase_Ras-type"/>
</dbReference>
<dbReference type="PROSITE" id="PS51419">
    <property type="entry name" value="RAB"/>
    <property type="match status" value="1"/>
</dbReference>
<evidence type="ECO:0000313" key="4">
    <source>
        <dbReference type="Proteomes" id="UP000749559"/>
    </source>
</evidence>
<dbReference type="InterPro" id="IPR005225">
    <property type="entry name" value="Small_GTP-bd"/>
</dbReference>
<dbReference type="GO" id="GO:0005525">
    <property type="term" value="F:GTP binding"/>
    <property type="evidence" value="ECO:0007669"/>
    <property type="project" value="UniProtKB-KW"/>
</dbReference>
<dbReference type="PANTHER" id="PTHR24070">
    <property type="entry name" value="RAS, DI-RAS, AND RHEB FAMILY MEMBERS OF SMALL GTPASE SUPERFAMILY"/>
    <property type="match status" value="1"/>
</dbReference>
<evidence type="ECO:0000256" key="2">
    <source>
        <dbReference type="ARBA" id="ARBA00023134"/>
    </source>
</evidence>
<dbReference type="SUPFAM" id="SSF52540">
    <property type="entry name" value="P-loop containing nucleoside triphosphate hydrolases"/>
    <property type="match status" value="1"/>
</dbReference>
<comment type="caution">
    <text evidence="3">The sequence shown here is derived from an EMBL/GenBank/DDBJ whole genome shotgun (WGS) entry which is preliminary data.</text>
</comment>
<dbReference type="SMART" id="SM00174">
    <property type="entry name" value="RHO"/>
    <property type="match status" value="1"/>
</dbReference>
<evidence type="ECO:0000256" key="1">
    <source>
        <dbReference type="ARBA" id="ARBA00022741"/>
    </source>
</evidence>
<evidence type="ECO:0000313" key="3">
    <source>
        <dbReference type="EMBL" id="CAH1796280.1"/>
    </source>
</evidence>
<dbReference type="InterPro" id="IPR027417">
    <property type="entry name" value="P-loop_NTPase"/>
</dbReference>
<reference evidence="3" key="1">
    <citation type="submission" date="2022-03" db="EMBL/GenBank/DDBJ databases">
        <authorList>
            <person name="Martin C."/>
        </authorList>
    </citation>
    <scope>NUCLEOTIDE SEQUENCE</scope>
</reference>
<name>A0A8J1TY40_OWEFU</name>
<dbReference type="GO" id="GO:0003924">
    <property type="term" value="F:GTPase activity"/>
    <property type="evidence" value="ECO:0007669"/>
    <property type="project" value="InterPro"/>
</dbReference>
<accession>A0A8J1TY40</accession>
<gene>
    <name evidence="3" type="ORF">OFUS_LOCUS20707</name>
</gene>
<dbReference type="PRINTS" id="PR00449">
    <property type="entry name" value="RASTRNSFRMNG"/>
</dbReference>
<protein>
    <submittedName>
        <fullName evidence="3">Uncharacterized protein</fullName>
    </submittedName>
</protein>
<dbReference type="Gene3D" id="3.40.50.300">
    <property type="entry name" value="P-loop containing nucleotide triphosphate hydrolases"/>
    <property type="match status" value="1"/>
</dbReference>
<dbReference type="Proteomes" id="UP000749559">
    <property type="component" value="Unassembled WGS sequence"/>
</dbReference>
<dbReference type="SMART" id="SM00175">
    <property type="entry name" value="RAB"/>
    <property type="match status" value="1"/>
</dbReference>
<dbReference type="SMART" id="SM00176">
    <property type="entry name" value="RAN"/>
    <property type="match status" value="1"/>
</dbReference>